<sequence length="107" mass="12263">MNDRWQYLLVLAACVAITAPLEAFGRGVYRRPQRLVRAVLPVAVIFLIWDEIAVACHIWTYDAAYITGLRIPFQVPIEEVLFFIVIPLCALLTYNAVSTILDWAKRR</sequence>
<dbReference type="GO" id="GO:0045436">
    <property type="term" value="F:lycopene beta cyclase activity"/>
    <property type="evidence" value="ECO:0007669"/>
    <property type="project" value="UniProtKB-ARBA"/>
</dbReference>
<dbReference type="AlphaFoldDB" id="A0A1A2ZGR0"/>
<evidence type="ECO:0000256" key="8">
    <source>
        <dbReference type="SAM" id="Phobius"/>
    </source>
</evidence>
<keyword evidence="5 8" id="KW-1133">Transmembrane helix</keyword>
<dbReference type="GO" id="GO:0016872">
    <property type="term" value="F:intramolecular lyase activity"/>
    <property type="evidence" value="ECO:0007669"/>
    <property type="project" value="InterPro"/>
</dbReference>
<comment type="caution">
    <text evidence="10">The sequence shown here is derived from an EMBL/GenBank/DDBJ whole genome shotgun (WGS) entry which is preliminary data.</text>
</comment>
<keyword evidence="6 8" id="KW-0472">Membrane</keyword>
<protein>
    <submittedName>
        <fullName evidence="10">Lycopene cyclase</fullName>
    </submittedName>
</protein>
<evidence type="ECO:0000256" key="6">
    <source>
        <dbReference type="ARBA" id="ARBA00023136"/>
    </source>
</evidence>
<feature type="domain" description="Lycopene cyclase" evidence="9">
    <location>
        <begin position="7"/>
        <end position="95"/>
    </location>
</feature>
<keyword evidence="3 8" id="KW-0812">Transmembrane</keyword>
<name>A0A1A2ZGR0_9MYCO</name>
<accession>A0A1A2ZGR0</accession>
<gene>
    <name evidence="10" type="ORF">A5707_17860</name>
</gene>
<dbReference type="EMBL" id="LZKJ01000078">
    <property type="protein sequence ID" value="OBI48271.1"/>
    <property type="molecule type" value="Genomic_DNA"/>
</dbReference>
<feature type="transmembrane region" description="Helical" evidence="8">
    <location>
        <begin position="36"/>
        <end position="60"/>
    </location>
</feature>
<evidence type="ECO:0000259" key="9">
    <source>
        <dbReference type="Pfam" id="PF18916"/>
    </source>
</evidence>
<evidence type="ECO:0000256" key="1">
    <source>
        <dbReference type="ARBA" id="ARBA00004141"/>
    </source>
</evidence>
<dbReference type="GO" id="GO:0016020">
    <property type="term" value="C:membrane"/>
    <property type="evidence" value="ECO:0007669"/>
    <property type="project" value="UniProtKB-SubCell"/>
</dbReference>
<keyword evidence="7" id="KW-0413">Isomerase</keyword>
<evidence type="ECO:0000256" key="2">
    <source>
        <dbReference type="ARBA" id="ARBA00004829"/>
    </source>
</evidence>
<dbReference type="Pfam" id="PF18916">
    <property type="entry name" value="Lycopene_cyc"/>
    <property type="match status" value="1"/>
</dbReference>
<proteinExistence type="predicted"/>
<feature type="transmembrane region" description="Helical" evidence="8">
    <location>
        <begin position="80"/>
        <end position="101"/>
    </location>
</feature>
<keyword evidence="4" id="KW-0125">Carotenoid biosynthesis</keyword>
<feature type="transmembrane region" description="Helical" evidence="8">
    <location>
        <begin position="6"/>
        <end position="24"/>
    </location>
</feature>
<comment type="pathway">
    <text evidence="2">Carotenoid biosynthesis.</text>
</comment>
<reference evidence="11" key="1">
    <citation type="submission" date="2016-06" db="EMBL/GenBank/DDBJ databases">
        <authorList>
            <person name="Sutton G."/>
            <person name="Brinkac L."/>
            <person name="Sanka R."/>
            <person name="Adams M."/>
            <person name="Lau E."/>
            <person name="Sam S."/>
            <person name="Sreng N."/>
            <person name="Him V."/>
            <person name="Kerleguer A."/>
            <person name="Cheng S."/>
        </authorList>
    </citation>
    <scope>NUCLEOTIDE SEQUENCE [LARGE SCALE GENOMIC DNA]</scope>
    <source>
        <strain evidence="11">E861</strain>
    </source>
</reference>
<evidence type="ECO:0000256" key="4">
    <source>
        <dbReference type="ARBA" id="ARBA00022746"/>
    </source>
</evidence>
<dbReference type="OrthoDB" id="5195186at2"/>
<dbReference type="InterPro" id="IPR017825">
    <property type="entry name" value="Lycopene_cyclase_dom"/>
</dbReference>
<dbReference type="RefSeq" id="WP_065013918.1">
    <property type="nucleotide sequence ID" value="NZ_LZKJ01000078.1"/>
</dbReference>
<comment type="subcellular location">
    <subcellularLocation>
        <location evidence="1">Membrane</location>
        <topology evidence="1">Multi-pass membrane protein</topology>
    </subcellularLocation>
</comment>
<organism evidence="10 11">
    <name type="scientific">Mycobacterium kyorinense</name>
    <dbReference type="NCBI Taxonomy" id="487514"/>
    <lineage>
        <taxon>Bacteria</taxon>
        <taxon>Bacillati</taxon>
        <taxon>Actinomycetota</taxon>
        <taxon>Actinomycetes</taxon>
        <taxon>Mycobacteriales</taxon>
        <taxon>Mycobacteriaceae</taxon>
        <taxon>Mycobacterium</taxon>
    </lineage>
</organism>
<evidence type="ECO:0000313" key="11">
    <source>
        <dbReference type="Proteomes" id="UP000093592"/>
    </source>
</evidence>
<dbReference type="Proteomes" id="UP000093592">
    <property type="component" value="Unassembled WGS sequence"/>
</dbReference>
<evidence type="ECO:0000256" key="7">
    <source>
        <dbReference type="ARBA" id="ARBA00023235"/>
    </source>
</evidence>
<evidence type="ECO:0000256" key="5">
    <source>
        <dbReference type="ARBA" id="ARBA00022989"/>
    </source>
</evidence>
<evidence type="ECO:0000313" key="10">
    <source>
        <dbReference type="EMBL" id="OBI48271.1"/>
    </source>
</evidence>
<evidence type="ECO:0000256" key="3">
    <source>
        <dbReference type="ARBA" id="ARBA00022692"/>
    </source>
</evidence>
<dbReference type="NCBIfam" id="TIGR03462">
    <property type="entry name" value="CarR_dom_SF"/>
    <property type="match status" value="1"/>
</dbReference>
<dbReference type="GO" id="GO:0016117">
    <property type="term" value="P:carotenoid biosynthetic process"/>
    <property type="evidence" value="ECO:0007669"/>
    <property type="project" value="UniProtKB-KW"/>
</dbReference>